<evidence type="ECO:0000313" key="2">
    <source>
        <dbReference type="Proteomes" id="UP001443914"/>
    </source>
</evidence>
<dbReference type="EMBL" id="JBDFQZ010000002">
    <property type="protein sequence ID" value="KAK9750931.1"/>
    <property type="molecule type" value="Genomic_DNA"/>
</dbReference>
<name>A0AAW1MTH7_SAPOF</name>
<sequence>MSSHIWLSPCRRLVAGEWWAVLDGGGDAGDWRRVLDAVGGGAGWWRRFWVAAASDGRWRRYWVVGGGGGAGWWRVVGGGEWWWAVAAVQGVSWEEDERDIKSCTIVMGLISGKPEAWKAVRPSPPLTSGGVMMAGLGGAFDVNVVGLY</sequence>
<dbReference type="Proteomes" id="UP001443914">
    <property type="component" value="Unassembled WGS sequence"/>
</dbReference>
<protein>
    <submittedName>
        <fullName evidence="1">Uncharacterized protein</fullName>
    </submittedName>
</protein>
<proteinExistence type="predicted"/>
<reference evidence="1" key="1">
    <citation type="submission" date="2024-03" db="EMBL/GenBank/DDBJ databases">
        <title>WGS assembly of Saponaria officinalis var. Norfolk2.</title>
        <authorList>
            <person name="Jenkins J."/>
            <person name="Shu S."/>
            <person name="Grimwood J."/>
            <person name="Barry K."/>
            <person name="Goodstein D."/>
            <person name="Schmutz J."/>
            <person name="Leebens-Mack J."/>
            <person name="Osbourn A."/>
        </authorList>
    </citation>
    <scope>NUCLEOTIDE SEQUENCE [LARGE SCALE GENOMIC DNA]</scope>
    <source>
        <strain evidence="1">JIC</strain>
    </source>
</reference>
<evidence type="ECO:0000313" key="1">
    <source>
        <dbReference type="EMBL" id="KAK9750931.1"/>
    </source>
</evidence>
<dbReference type="AlphaFoldDB" id="A0AAW1MTH7"/>
<accession>A0AAW1MTH7</accession>
<gene>
    <name evidence="1" type="ORF">RND81_02G230400</name>
</gene>
<comment type="caution">
    <text evidence="1">The sequence shown here is derived from an EMBL/GenBank/DDBJ whole genome shotgun (WGS) entry which is preliminary data.</text>
</comment>
<organism evidence="1 2">
    <name type="scientific">Saponaria officinalis</name>
    <name type="common">Common soapwort</name>
    <name type="synonym">Lychnis saponaria</name>
    <dbReference type="NCBI Taxonomy" id="3572"/>
    <lineage>
        <taxon>Eukaryota</taxon>
        <taxon>Viridiplantae</taxon>
        <taxon>Streptophyta</taxon>
        <taxon>Embryophyta</taxon>
        <taxon>Tracheophyta</taxon>
        <taxon>Spermatophyta</taxon>
        <taxon>Magnoliopsida</taxon>
        <taxon>eudicotyledons</taxon>
        <taxon>Gunneridae</taxon>
        <taxon>Pentapetalae</taxon>
        <taxon>Caryophyllales</taxon>
        <taxon>Caryophyllaceae</taxon>
        <taxon>Caryophylleae</taxon>
        <taxon>Saponaria</taxon>
    </lineage>
</organism>
<keyword evidence="2" id="KW-1185">Reference proteome</keyword>